<dbReference type="InterPro" id="IPR000944">
    <property type="entry name" value="Tscrpt_reg_Rrf2"/>
</dbReference>
<evidence type="ECO:0000313" key="1">
    <source>
        <dbReference type="EMBL" id="CAA9408841.1"/>
    </source>
</evidence>
<dbReference type="PROSITE" id="PS51197">
    <property type="entry name" value="HTH_RRF2_2"/>
    <property type="match status" value="1"/>
</dbReference>
<dbReference type="PANTHER" id="PTHR33221:SF13">
    <property type="entry name" value="TRANSCRIPTIONAL REGULATOR-RELATED"/>
    <property type="match status" value="1"/>
</dbReference>
<dbReference type="PANTHER" id="PTHR33221">
    <property type="entry name" value="WINGED HELIX-TURN-HELIX TRANSCRIPTIONAL REGULATOR, RRF2 FAMILY"/>
    <property type="match status" value="1"/>
</dbReference>
<organism evidence="1">
    <name type="scientific">uncultured Phycisphaerae bacterium</name>
    <dbReference type="NCBI Taxonomy" id="904963"/>
    <lineage>
        <taxon>Bacteria</taxon>
        <taxon>Pseudomonadati</taxon>
        <taxon>Planctomycetota</taxon>
        <taxon>Phycisphaerae</taxon>
        <taxon>environmental samples</taxon>
    </lineage>
</organism>
<dbReference type="EMBL" id="CADCUQ010000487">
    <property type="protein sequence ID" value="CAA9408841.1"/>
    <property type="molecule type" value="Genomic_DNA"/>
</dbReference>
<dbReference type="SUPFAM" id="SSF46785">
    <property type="entry name" value="Winged helix' DNA-binding domain"/>
    <property type="match status" value="1"/>
</dbReference>
<dbReference type="Gene3D" id="1.10.10.10">
    <property type="entry name" value="Winged helix-like DNA-binding domain superfamily/Winged helix DNA-binding domain"/>
    <property type="match status" value="1"/>
</dbReference>
<protein>
    <submittedName>
        <fullName evidence="1">Rrf2 family transcriptional regulator</fullName>
    </submittedName>
</protein>
<name>A0A6J4PCH2_9BACT</name>
<dbReference type="NCBIfam" id="TIGR00738">
    <property type="entry name" value="rrf2_super"/>
    <property type="match status" value="1"/>
</dbReference>
<sequence>MFSQTVEYALRVMIHLACQDGPVTTKQIAVVTKVPEGYLAKVIQALGRAGLVHSQRGLHGGSTLARPTAQITIWDVVNAIDPVKRIKECPLGLKSHGVNLCPLHKRVDDALDMVERAFKESTLAELLAEPTTSKPLCDLVRSEAAPSVKQAKLTVAARAVTGTA</sequence>
<dbReference type="InterPro" id="IPR036388">
    <property type="entry name" value="WH-like_DNA-bd_sf"/>
</dbReference>
<proteinExistence type="predicted"/>
<dbReference type="GO" id="GO:0003700">
    <property type="term" value="F:DNA-binding transcription factor activity"/>
    <property type="evidence" value="ECO:0007669"/>
    <property type="project" value="TreeGrafter"/>
</dbReference>
<gene>
    <name evidence="1" type="ORF">AVDCRST_MAG64-2179</name>
</gene>
<dbReference type="AlphaFoldDB" id="A0A6J4PCH2"/>
<dbReference type="InterPro" id="IPR036390">
    <property type="entry name" value="WH_DNA-bd_sf"/>
</dbReference>
<dbReference type="Pfam" id="PF02082">
    <property type="entry name" value="Rrf2"/>
    <property type="match status" value="1"/>
</dbReference>
<reference evidence="1" key="1">
    <citation type="submission" date="2020-02" db="EMBL/GenBank/DDBJ databases">
        <authorList>
            <person name="Meier V. D."/>
        </authorList>
    </citation>
    <scope>NUCLEOTIDE SEQUENCE</scope>
    <source>
        <strain evidence="1">AVDCRST_MAG64</strain>
    </source>
</reference>
<accession>A0A6J4PCH2</accession>
<dbReference type="GO" id="GO:0005829">
    <property type="term" value="C:cytosol"/>
    <property type="evidence" value="ECO:0007669"/>
    <property type="project" value="TreeGrafter"/>
</dbReference>